<dbReference type="EC" id="1.14.14.12" evidence="5"/>
<evidence type="ECO:0000313" key="7">
    <source>
        <dbReference type="Proteomes" id="UP000255295"/>
    </source>
</evidence>
<dbReference type="GO" id="GO:0016627">
    <property type="term" value="F:oxidoreductase activity, acting on the CH-CH group of donors"/>
    <property type="evidence" value="ECO:0007669"/>
    <property type="project" value="InterPro"/>
</dbReference>
<dbReference type="Proteomes" id="UP000238825">
    <property type="component" value="Chromosome"/>
</dbReference>
<organism evidence="4 6">
    <name type="scientific">Lysinibacillus sphaericus</name>
    <name type="common">Bacillus sphaericus</name>
    <dbReference type="NCBI Taxonomy" id="1421"/>
    <lineage>
        <taxon>Bacteria</taxon>
        <taxon>Bacillati</taxon>
        <taxon>Bacillota</taxon>
        <taxon>Bacilli</taxon>
        <taxon>Bacillales</taxon>
        <taxon>Bacillaceae</taxon>
        <taxon>Lysinibacillus</taxon>
    </lineage>
</organism>
<evidence type="ECO:0000259" key="2">
    <source>
        <dbReference type="Pfam" id="PF02771"/>
    </source>
</evidence>
<evidence type="ECO:0000259" key="3">
    <source>
        <dbReference type="Pfam" id="PF08028"/>
    </source>
</evidence>
<accession>A0A2S0JUX2</accession>
<evidence type="ECO:0000313" key="6">
    <source>
        <dbReference type="Proteomes" id="UP000238825"/>
    </source>
</evidence>
<reference evidence="4 6" key="1">
    <citation type="submission" date="2017-03" db="EMBL/GenBank/DDBJ databases">
        <title>The whole genome sequencing and assembly of Lysinibacillus sphaericus DSM 28T strain.</title>
        <authorList>
            <person name="Lee Y.-J."/>
            <person name="Yi H."/>
            <person name="Bahn Y.-S."/>
            <person name="Kim J.F."/>
            <person name="Lee D.-W."/>
        </authorList>
    </citation>
    <scope>NUCLEOTIDE SEQUENCE [LARGE SCALE GENOMIC DNA]</scope>
    <source>
        <strain evidence="4 6">DSM 28</strain>
    </source>
</reference>
<reference evidence="5 7" key="2">
    <citation type="submission" date="2018-06" db="EMBL/GenBank/DDBJ databases">
        <authorList>
            <consortium name="Pathogen Informatics"/>
            <person name="Doyle S."/>
        </authorList>
    </citation>
    <scope>NUCLEOTIDE SEQUENCE [LARGE SCALE GENOMIC DNA]</scope>
    <source>
        <strain evidence="5 7">NCTC10338</strain>
    </source>
</reference>
<gene>
    <name evidence="5" type="primary">hsaA</name>
    <name evidence="4" type="ORF">LS41612_00400</name>
    <name evidence="5" type="ORF">NCTC10338_04728</name>
</gene>
<dbReference type="Pfam" id="PF08028">
    <property type="entry name" value="Acyl-CoA_dh_2"/>
    <property type="match status" value="1"/>
</dbReference>
<dbReference type="InterPro" id="IPR037069">
    <property type="entry name" value="AcylCoA_DH/ox_N_sf"/>
</dbReference>
<dbReference type="EMBL" id="UFSZ01000001">
    <property type="protein sequence ID" value="SUV20038.1"/>
    <property type="molecule type" value="Genomic_DNA"/>
</dbReference>
<sequence>MNIVEIKKRALEIEQSGKLPQDILEIIYEQRLFKLFIAKELGGKDLDLLEGIKVFQRMSAIDGNFGWLVTIGTGGNMFVPTFKQEIAEEIFSPSDAVIAGSGYPTGTAVKMDSGYSVTGQWKYCSGADYATTFTMNCFIKEDGMLTDKIISCAVSREQVEIINDWQAMGLKATASHTIRVQDIWIPFDQTFQLGICKNNYDNAVYRFPFGTFAEASFLSVCLGITENFLEEAATVIERKNKESHRTERIGALQFLYMQQLKRFRQIEEHFYAMLTIYWQKHKQGIELTEQEYQQFTEMSKESAADCVDIANSIIRSLGMDAIIETATINRIWRNLCTAAQHGFLTP</sequence>
<dbReference type="InterPro" id="IPR009100">
    <property type="entry name" value="AcylCoA_DH/oxidase_NM_dom_sf"/>
</dbReference>
<keyword evidence="1 5" id="KW-0560">Oxidoreductase</keyword>
<dbReference type="GO" id="GO:0050660">
    <property type="term" value="F:flavin adenine dinucleotide binding"/>
    <property type="evidence" value="ECO:0007669"/>
    <property type="project" value="InterPro"/>
</dbReference>
<evidence type="ECO:0000256" key="1">
    <source>
        <dbReference type="ARBA" id="ARBA00023002"/>
    </source>
</evidence>
<evidence type="ECO:0000313" key="5">
    <source>
        <dbReference type="EMBL" id="SUV20038.1"/>
    </source>
</evidence>
<dbReference type="GeneID" id="48274637"/>
<dbReference type="Gene3D" id="1.10.540.10">
    <property type="entry name" value="Acyl-CoA dehydrogenase/oxidase, N-terminal domain"/>
    <property type="match status" value="1"/>
</dbReference>
<dbReference type="Gene3D" id="2.40.110.10">
    <property type="entry name" value="Butyryl-CoA Dehydrogenase, subunit A, domain 2"/>
    <property type="match status" value="1"/>
</dbReference>
<dbReference type="InterPro" id="IPR013107">
    <property type="entry name" value="Acyl-CoA_DH_C"/>
</dbReference>
<dbReference type="RefSeq" id="WP_024364642.1">
    <property type="nucleotide sequence ID" value="NZ_BJNS01000040.1"/>
</dbReference>
<dbReference type="InterPro" id="IPR013786">
    <property type="entry name" value="AcylCoA_DH/ox_N"/>
</dbReference>
<dbReference type="GO" id="GO:0036383">
    <property type="term" value="F:3-hydroxy-9,10-secoandrosta-1,3,5(10)-triene-9,17-dione monooxygenase activity"/>
    <property type="evidence" value="ECO:0007669"/>
    <property type="project" value="UniProtKB-EC"/>
</dbReference>
<dbReference type="Pfam" id="PF02771">
    <property type="entry name" value="Acyl-CoA_dh_N"/>
    <property type="match status" value="1"/>
</dbReference>
<evidence type="ECO:0000313" key="4">
    <source>
        <dbReference type="EMBL" id="AVK94859.1"/>
    </source>
</evidence>
<dbReference type="PIRSF" id="PIRSF016578">
    <property type="entry name" value="HsaA"/>
    <property type="match status" value="1"/>
</dbReference>
<dbReference type="Gene3D" id="1.20.140.10">
    <property type="entry name" value="Butyryl-CoA Dehydrogenase, subunit A, domain 3"/>
    <property type="match status" value="1"/>
</dbReference>
<feature type="domain" description="Acyl-CoA dehydrogenase/oxidase N-terminal" evidence="2">
    <location>
        <begin position="5"/>
        <end position="74"/>
    </location>
</feature>
<proteinExistence type="predicted"/>
<protein>
    <submittedName>
        <fullName evidence="4">Acyl-CoA dehydrogenase</fullName>
        <ecNumber evidence="5">1.14.14.12</ecNumber>
    </submittedName>
</protein>
<feature type="domain" description="Acyl-CoA dehydrogenase C-terminal" evidence="3">
    <location>
        <begin position="261"/>
        <end position="344"/>
    </location>
</feature>
<dbReference type="AlphaFoldDB" id="A0A2S0JUX2"/>
<dbReference type="InterPro" id="IPR046373">
    <property type="entry name" value="Acyl-CoA_Oxase/DH_mid-dom_sf"/>
</dbReference>
<dbReference type="SUPFAM" id="SSF56645">
    <property type="entry name" value="Acyl-CoA dehydrogenase NM domain-like"/>
    <property type="match status" value="1"/>
</dbReference>
<name>A0A2S0JUX2_LYSSH</name>
<dbReference type="Proteomes" id="UP000255295">
    <property type="component" value="Unassembled WGS sequence"/>
</dbReference>
<dbReference type="EMBL" id="CP019980">
    <property type="protein sequence ID" value="AVK94859.1"/>
    <property type="molecule type" value="Genomic_DNA"/>
</dbReference>